<dbReference type="GO" id="GO:0006779">
    <property type="term" value="P:porphyrin-containing compound biosynthetic process"/>
    <property type="evidence" value="ECO:0007669"/>
    <property type="project" value="InterPro"/>
</dbReference>
<reference evidence="11 12" key="1">
    <citation type="journal article" date="2019" name="Sci. Data">
        <title>Hybrid genome assembly and annotation of Danionella translucida.</title>
        <authorList>
            <person name="Kadobianskyi M."/>
            <person name="Schulze L."/>
            <person name="Schuelke M."/>
            <person name="Judkewitz B."/>
        </authorList>
    </citation>
    <scope>NUCLEOTIDE SEQUENCE [LARGE SCALE GENOMIC DNA]</scope>
    <source>
        <strain evidence="11 12">Bolton</strain>
    </source>
</reference>
<evidence type="ECO:0000256" key="4">
    <source>
        <dbReference type="ARBA" id="ARBA00022723"/>
    </source>
</evidence>
<dbReference type="AlphaFoldDB" id="A0A553QT85"/>
<dbReference type="Pfam" id="PF06969">
    <property type="entry name" value="HemN_C"/>
    <property type="match status" value="1"/>
</dbReference>
<evidence type="ECO:0000256" key="5">
    <source>
        <dbReference type="ARBA" id="ARBA00023004"/>
    </source>
</evidence>
<evidence type="ECO:0000313" key="12">
    <source>
        <dbReference type="Proteomes" id="UP000316079"/>
    </source>
</evidence>
<dbReference type="STRING" id="623744.A0A553QT85"/>
<protein>
    <recommendedName>
        <fullName evidence="9">Radical S-adenosyl methionine domain-containing protein</fullName>
    </recommendedName>
</protein>
<dbReference type="SFLD" id="SFLDG01065">
    <property type="entry name" value="anaerobic_coproporphyrinogen-I"/>
    <property type="match status" value="1"/>
</dbReference>
<organism evidence="11 12">
    <name type="scientific">Danionella cerebrum</name>
    <dbReference type="NCBI Taxonomy" id="2873325"/>
    <lineage>
        <taxon>Eukaryota</taxon>
        <taxon>Metazoa</taxon>
        <taxon>Chordata</taxon>
        <taxon>Craniata</taxon>
        <taxon>Vertebrata</taxon>
        <taxon>Euteleostomi</taxon>
        <taxon>Actinopterygii</taxon>
        <taxon>Neopterygii</taxon>
        <taxon>Teleostei</taxon>
        <taxon>Ostariophysi</taxon>
        <taxon>Cypriniformes</taxon>
        <taxon>Danionidae</taxon>
        <taxon>Danioninae</taxon>
        <taxon>Danionella</taxon>
    </lineage>
</organism>
<dbReference type="SFLD" id="SFLDS00029">
    <property type="entry name" value="Radical_SAM"/>
    <property type="match status" value="1"/>
</dbReference>
<dbReference type="SMART" id="SM00729">
    <property type="entry name" value="Elp3"/>
    <property type="match status" value="1"/>
</dbReference>
<comment type="subcellular location">
    <subcellularLocation>
        <location evidence="9">Mitochondrion</location>
    </subcellularLocation>
</comment>
<dbReference type="OrthoDB" id="431409at2759"/>
<dbReference type="PANTHER" id="PTHR13932:SF5">
    <property type="entry name" value="RADICAL S-ADENOSYL METHIONINE DOMAIN-CONTAINING PROTEIN 1, MITOCHONDRIAL"/>
    <property type="match status" value="1"/>
</dbReference>
<dbReference type="InterPro" id="IPR013785">
    <property type="entry name" value="Aldolase_TIM"/>
</dbReference>
<keyword evidence="2 9" id="KW-0349">Heme</keyword>
<proteinExistence type="inferred from homology"/>
<dbReference type="PROSITE" id="PS51918">
    <property type="entry name" value="RADICAL_SAM"/>
    <property type="match status" value="1"/>
</dbReference>
<dbReference type="SUPFAM" id="SSF102114">
    <property type="entry name" value="Radical SAM enzymes"/>
    <property type="match status" value="1"/>
</dbReference>
<dbReference type="PANTHER" id="PTHR13932">
    <property type="entry name" value="COPROPORPHYRINIGEN III OXIDASE"/>
    <property type="match status" value="1"/>
</dbReference>
<keyword evidence="12" id="KW-1185">Reference proteome</keyword>
<dbReference type="EMBL" id="SRMA01025562">
    <property type="protein sequence ID" value="TRY93180.1"/>
    <property type="molecule type" value="Genomic_DNA"/>
</dbReference>
<evidence type="ECO:0000256" key="2">
    <source>
        <dbReference type="ARBA" id="ARBA00022617"/>
    </source>
</evidence>
<evidence type="ECO:0000256" key="9">
    <source>
        <dbReference type="RuleBase" id="RU364116"/>
    </source>
</evidence>
<evidence type="ECO:0000256" key="1">
    <source>
        <dbReference type="ARBA" id="ARBA00006100"/>
    </source>
</evidence>
<name>A0A553QT85_9TELE</name>
<dbReference type="InterPro" id="IPR004559">
    <property type="entry name" value="HemW-like"/>
</dbReference>
<gene>
    <name evidence="11" type="ORF">DNTS_006306</name>
</gene>
<comment type="caution">
    <text evidence="11">The sequence shown here is derived from an EMBL/GenBank/DDBJ whole genome shotgun (WGS) entry which is preliminary data.</text>
</comment>
<dbReference type="SFLD" id="SFLDF00562">
    <property type="entry name" value="HemN-like__clustered_with_heat"/>
    <property type="match status" value="1"/>
</dbReference>
<keyword evidence="7 9" id="KW-0143">Chaperone</keyword>
<keyword evidence="9" id="KW-0004">4Fe-4S</keyword>
<keyword evidence="9" id="KW-0496">Mitochondrion</keyword>
<dbReference type="GO" id="GO:0005739">
    <property type="term" value="C:mitochondrion"/>
    <property type="evidence" value="ECO:0007669"/>
    <property type="project" value="UniProtKB-SubCell"/>
</dbReference>
<keyword evidence="3 9" id="KW-0949">S-adenosyl-L-methionine</keyword>
<comment type="function">
    <text evidence="8 9">May be a heme chaperone, appears to bind heme. Homologous bacterial proteins do not have oxygen-independent coproporphyrinogen-III oxidase activity. Binds 1 [4Fe-4S] cluster. The cluster is coordinated with 3 cysteines and an exchangeable S-adenosyl-L-methionine.</text>
</comment>
<dbReference type="InterPro" id="IPR007197">
    <property type="entry name" value="rSAM"/>
</dbReference>
<keyword evidence="5 9" id="KW-0408">Iron</keyword>
<dbReference type="Pfam" id="PF04055">
    <property type="entry name" value="Radical_SAM"/>
    <property type="match status" value="1"/>
</dbReference>
<evidence type="ECO:0000313" key="11">
    <source>
        <dbReference type="EMBL" id="TRY93180.1"/>
    </source>
</evidence>
<dbReference type="NCBIfam" id="TIGR00539">
    <property type="entry name" value="hemN_rel"/>
    <property type="match status" value="1"/>
</dbReference>
<dbReference type="CDD" id="cd01335">
    <property type="entry name" value="Radical_SAM"/>
    <property type="match status" value="1"/>
</dbReference>
<dbReference type="InterPro" id="IPR006638">
    <property type="entry name" value="Elp3/MiaA/NifB-like_rSAM"/>
</dbReference>
<keyword evidence="6 9" id="KW-0411">Iron-sulfur</keyword>
<dbReference type="Gene3D" id="3.20.20.70">
    <property type="entry name" value="Aldolase class I"/>
    <property type="match status" value="1"/>
</dbReference>
<evidence type="ECO:0000256" key="3">
    <source>
        <dbReference type="ARBA" id="ARBA00022691"/>
    </source>
</evidence>
<dbReference type="InterPro" id="IPR058240">
    <property type="entry name" value="rSAM_sf"/>
</dbReference>
<dbReference type="GO" id="GO:0051539">
    <property type="term" value="F:4 iron, 4 sulfur cluster binding"/>
    <property type="evidence" value="ECO:0007669"/>
    <property type="project" value="UniProtKB-UniRule"/>
</dbReference>
<comment type="similarity">
    <text evidence="1">Belongs to the anaerobic coproporphyrinogen-III oxidase family. HemW subfamily.</text>
</comment>
<keyword evidence="4 9" id="KW-0479">Metal-binding</keyword>
<evidence type="ECO:0000256" key="7">
    <source>
        <dbReference type="ARBA" id="ARBA00023186"/>
    </source>
</evidence>
<sequence length="559" mass="62384">MCSFLIYPRLNLNIFISATSISASCLFLTATVSNPYIIAGLTTVLYTFPLILADTLLSHNTPDTFLHPLQPACTRLFTSFPHSPSHWSIDPKYLNSSTFLTSAPSNLTSRLSTFQVFLHLLSALTTDHNVISKHHCPQRFLSLNTGTNTLSHHTNEASLYIHWPYCLKRCTYCNFNKYIPRGDNSALVTKSLLRETETLLKLSQVSRISSVFFGGGTPSLAHPSTVSAVLEMVSKITALSDKAEVTLEINPTPAAKDALKDFKRAGVNRFSVGVQSLSEDHLRTLGRDHSPQDALRVLAEARSLCPGRVSLDAMFALPGQSVSSWEMELSELLRVCDQHVSLYQLTLERGTQLFKKVQSGELSVPSDDVTALMYQSARRALEEAGFQQYEVSNFAKNSAVSEHNIGYWKGRQYIGVGPGAHGRFVPCAEGGFQREARTQTLEPDVWIREVQSHGHATRRRIKLDHLDLLEEVLVMGLRMSGGISHQHWEFFSPQNDLHQIFGSSADIQELQAAGFLILDDEGLRCSWEGLALLDSLLPTMLLELERFLHHRGFRKTQSK</sequence>
<keyword evidence="9" id="KW-0809">Transit peptide</keyword>
<dbReference type="SFLD" id="SFLDF00288">
    <property type="entry name" value="HemN-like__clustered_with_nucl"/>
    <property type="match status" value="1"/>
</dbReference>
<dbReference type="GO" id="GO:0004109">
    <property type="term" value="F:coproporphyrinogen oxidase activity"/>
    <property type="evidence" value="ECO:0007669"/>
    <property type="project" value="InterPro"/>
</dbReference>
<dbReference type="SFLD" id="SFLDG01082">
    <property type="entry name" value="B12-binding_domain_containing"/>
    <property type="match status" value="1"/>
</dbReference>
<evidence type="ECO:0000259" key="10">
    <source>
        <dbReference type="PROSITE" id="PS51918"/>
    </source>
</evidence>
<dbReference type="InterPro" id="IPR034505">
    <property type="entry name" value="Coproporphyrinogen-III_oxidase"/>
</dbReference>
<dbReference type="InterPro" id="IPR010723">
    <property type="entry name" value="HemN_C"/>
</dbReference>
<feature type="domain" description="Radical SAM core" evidence="10">
    <location>
        <begin position="151"/>
        <end position="387"/>
    </location>
</feature>
<evidence type="ECO:0000256" key="6">
    <source>
        <dbReference type="ARBA" id="ARBA00023014"/>
    </source>
</evidence>
<evidence type="ECO:0000256" key="8">
    <source>
        <dbReference type="ARBA" id="ARBA00045130"/>
    </source>
</evidence>
<dbReference type="GO" id="GO:0046872">
    <property type="term" value="F:metal ion binding"/>
    <property type="evidence" value="ECO:0007669"/>
    <property type="project" value="UniProtKB-UniRule"/>
</dbReference>
<dbReference type="Proteomes" id="UP000316079">
    <property type="component" value="Unassembled WGS sequence"/>
</dbReference>
<accession>A0A553QT85</accession>